<accession>A0A385PYG8</accession>
<gene>
    <name evidence="1" type="ORF">D4A81_02955</name>
</gene>
<evidence type="ECO:0000313" key="1">
    <source>
        <dbReference type="EMBL" id="AYA98975.1"/>
    </source>
</evidence>
<dbReference type="AlphaFoldDB" id="A0A385PYG8"/>
<dbReference type="KEGG" id="lua:D4A81_02955"/>
<organism evidence="1 2">
    <name type="scientific">Lachnoanaerobaculum umeaense</name>
    <dbReference type="NCBI Taxonomy" id="617123"/>
    <lineage>
        <taxon>Bacteria</taxon>
        <taxon>Bacillati</taxon>
        <taxon>Bacillota</taxon>
        <taxon>Clostridia</taxon>
        <taxon>Lachnospirales</taxon>
        <taxon>Lachnospiraceae</taxon>
        <taxon>Lachnoanaerobaculum</taxon>
    </lineage>
</organism>
<protein>
    <submittedName>
        <fullName evidence="1">Uncharacterized protein</fullName>
    </submittedName>
</protein>
<evidence type="ECO:0000313" key="2">
    <source>
        <dbReference type="Proteomes" id="UP000265562"/>
    </source>
</evidence>
<reference evidence="1 2" key="1">
    <citation type="submission" date="2018-09" db="EMBL/GenBank/DDBJ databases">
        <title>Genome sequencing of Lachnoanaerobaculum umeaense DSM 23576.</title>
        <authorList>
            <person name="Kook J.-K."/>
            <person name="Park S.-N."/>
            <person name="Lim Y.K."/>
        </authorList>
    </citation>
    <scope>NUCLEOTIDE SEQUENCE [LARGE SCALE GENOMIC DNA]</scope>
    <source>
        <strain evidence="2">DSM 23576 \ CCUG 58757</strain>
    </source>
</reference>
<dbReference type="OrthoDB" id="2047657at2"/>
<dbReference type="EMBL" id="CP032364">
    <property type="protein sequence ID" value="AYA98975.1"/>
    <property type="molecule type" value="Genomic_DNA"/>
</dbReference>
<dbReference type="Proteomes" id="UP000265562">
    <property type="component" value="Chromosome"/>
</dbReference>
<proteinExistence type="predicted"/>
<dbReference type="RefSeq" id="WP_111525209.1">
    <property type="nucleotide sequence ID" value="NZ_CP032364.1"/>
</dbReference>
<name>A0A385PYG8_9FIRM</name>
<keyword evidence="2" id="KW-1185">Reference proteome</keyword>
<sequence length="138" mass="15632">MSVGLGSNEKIIADLSAIIGKLAGPSSLALSVISLFLATLPKPFLERLRFELDKNQYSFIKITLFDVNPSTEEIVGGYNIDDFKIEKISDYENKVMDIYGEKYWIGEFGMISKIKPNPNSNKSIDEQIRDNIKKYSMR</sequence>